<dbReference type="InterPro" id="IPR026444">
    <property type="entry name" value="Secre_tail"/>
</dbReference>
<dbReference type="SUPFAM" id="SSF103647">
    <property type="entry name" value="TSP type-3 repeat"/>
    <property type="match status" value="1"/>
</dbReference>
<feature type="signal peptide" evidence="3">
    <location>
        <begin position="1"/>
        <end position="20"/>
    </location>
</feature>
<evidence type="ECO:0000256" key="3">
    <source>
        <dbReference type="SAM" id="SignalP"/>
    </source>
</evidence>
<evidence type="ECO:0000313" key="6">
    <source>
        <dbReference type="Proteomes" id="UP000219193"/>
    </source>
</evidence>
<gene>
    <name evidence="5" type="ORF">SAMN06296241_0855</name>
</gene>
<keyword evidence="6" id="KW-1185">Reference proteome</keyword>
<feature type="chain" id="PRO_5012718725" evidence="3">
    <location>
        <begin position="21"/>
        <end position="1401"/>
    </location>
</feature>
<protein>
    <submittedName>
        <fullName evidence="5">Por secretion system C-terminal sorting domain-containing protein</fullName>
    </submittedName>
</protein>
<evidence type="ECO:0000256" key="2">
    <source>
        <dbReference type="ARBA" id="ARBA00022837"/>
    </source>
</evidence>
<dbReference type="InterPro" id="IPR028974">
    <property type="entry name" value="TSP_type-3_rpt"/>
</dbReference>
<keyword evidence="1 3" id="KW-0732">Signal</keyword>
<accession>A0A285X3L0</accession>
<name>A0A285X3L0_9FLAO</name>
<reference evidence="6" key="1">
    <citation type="submission" date="2017-09" db="EMBL/GenBank/DDBJ databases">
        <authorList>
            <person name="Varghese N."/>
            <person name="Submissions S."/>
        </authorList>
    </citation>
    <scope>NUCLEOTIDE SEQUENCE [LARGE SCALE GENOMIC DNA]</scope>
    <source>
        <strain evidence="6">CGMCC 1.12641</strain>
    </source>
</reference>
<dbReference type="NCBIfam" id="TIGR04183">
    <property type="entry name" value="Por_Secre_tail"/>
    <property type="match status" value="1"/>
</dbReference>
<dbReference type="PANTHER" id="PTHR10199">
    <property type="entry name" value="THROMBOSPONDIN"/>
    <property type="match status" value="1"/>
</dbReference>
<dbReference type="Pfam" id="PF18962">
    <property type="entry name" value="Por_Secre_tail"/>
    <property type="match status" value="1"/>
</dbReference>
<feature type="domain" description="Secretion system C-terminal sorting" evidence="4">
    <location>
        <begin position="1326"/>
        <end position="1399"/>
    </location>
</feature>
<keyword evidence="2" id="KW-0106">Calcium</keyword>
<dbReference type="Proteomes" id="UP000219193">
    <property type="component" value="Unassembled WGS sequence"/>
</dbReference>
<dbReference type="EMBL" id="OCMF01000001">
    <property type="protein sequence ID" value="SOC79334.1"/>
    <property type="molecule type" value="Genomic_DNA"/>
</dbReference>
<dbReference type="GO" id="GO:0007155">
    <property type="term" value="P:cell adhesion"/>
    <property type="evidence" value="ECO:0007669"/>
    <property type="project" value="InterPro"/>
</dbReference>
<dbReference type="Gene3D" id="4.10.1080.10">
    <property type="entry name" value="TSP type-3 repeat"/>
    <property type="match status" value="1"/>
</dbReference>
<sequence length="1401" mass="152925">MKRLLFFYLCLLTGIFSGYSQDGSPALPDVWDFGASQLDESQFNNQLSVEIINSWYDESITPGTAGQTLPDFTVGDLSFTGGGSDRLRTTNTALTRYDENIDEYEDFKGRVYINSSGATGRYFSLELEENDKVTIWALTQNGTGNIHFENVADPSLQNEVTAVGEELTELTFVAQTAGTYRIYDDTDKPSYFRIMRESDSASAGIINGEDVWDFGATQLDETQYNNQLSVEVINSWYDASITPGSSGNTLPDFTVGDLSFIGGGSDRLRTTNIALTRYDENIDDYEDFKGRVYINSSGATGRYFSLVLEAYDEVTIWALTQNGTGNIHFENAADPALQNDIVTVGGELTELNFTAKAAGTYKIYDDTDKPSYFRIVRKTATFSTVSGSVDITAAAGIPADYTIVFTNENGDSWNASVSAGTFFLDIPAGYTYDITLEGADGYSIPGSTSLEVTENTSLNLIIQEDGASAGDGLVDVWDFGATQLDETQFDNQLSVEVINSWYDASITPGSSGNTLPDFTVGDLSFTGGGSDRLRTTNTALTRYDENIDEYEDFKGRVYINSSGATGRYFSLELQENDEVIIYALTQNGNGNIHFEYVPDPGIQNEVVAVGGDLTELKFMAKTSGTFKIYDDTDKPSYFRIVRESATYTTITGNINETEADGIPSDYSLIFTNELGKSWSIPVNNGGSFSVILPVGYKYEVSLEGADGYSVSSAASVEVTESTTPFNINISKDLIYVEGLSDVWDFGATQLDESQYNNMLNEARINSWYDESITPGSAGNTLPDFTAGDLSFTGGGSDRLRTVNLDLTRYDENIDDYEDFKGRVYINSRGAANRYMSLELNEDDKVTLWVLGQDGNGEIHFENIGNPELQNDVVNVGGELQEVSFVAKATGTYHIYDTADKPSYFRIVREPATYASVSGNIDLSEAPGIPDDYAIVFSIEEGKTWSIDPTGDSYQLDLPMNFEYTVYLEGADEYVISSGTSLNISETTATFDIRIEKVELYTVTGSIVGLGEKISNLALAFNPPPAADALYVPQPIIDTDASTYTVRLEPNTLYTVVGEGVEGYFIPENTVEITGESTTDIVFEPVPDGPYGDLDEDGILNAEDNCPTTPNADQADLNENGIGDVCEDDDGDGIINYEDNCADTPEGAVVDVFGCEVFSLPANNFSISAQEVSCNGNGDGEITISAADTSYTYNITVVNAGADADSAVLSSSNNFATSFSNLQAGTYDVCVTIDEQDNYEQCFRVTIDGPTPLAAYSAVNYANNTMSLTLDGAEQYRIELNGQVTITSQSKVVLDLKTGMNKFSVSTDSDCQGTFYEEIFLSEEVVLYPNPTMGDLRAYINGIDSTINVSLIDIRGQQYLSKEMVVPSNRIIELDLKDFREGVYFLMLKSTTVNKTLKVIKS</sequence>
<evidence type="ECO:0000313" key="5">
    <source>
        <dbReference type="EMBL" id="SOC79334.1"/>
    </source>
</evidence>
<dbReference type="Pfam" id="PF02412">
    <property type="entry name" value="TSP_3"/>
    <property type="match status" value="2"/>
</dbReference>
<organism evidence="5 6">
    <name type="scientific">Salinimicrobium sediminis</name>
    <dbReference type="NCBI Taxonomy" id="1343891"/>
    <lineage>
        <taxon>Bacteria</taxon>
        <taxon>Pseudomonadati</taxon>
        <taxon>Bacteroidota</taxon>
        <taxon>Flavobacteriia</taxon>
        <taxon>Flavobacteriales</taxon>
        <taxon>Flavobacteriaceae</taxon>
        <taxon>Salinimicrobium</taxon>
    </lineage>
</organism>
<proteinExistence type="predicted"/>
<dbReference type="GO" id="GO:0005509">
    <property type="term" value="F:calcium ion binding"/>
    <property type="evidence" value="ECO:0007669"/>
    <property type="project" value="InterPro"/>
</dbReference>
<evidence type="ECO:0000259" key="4">
    <source>
        <dbReference type="Pfam" id="PF18962"/>
    </source>
</evidence>
<evidence type="ECO:0000256" key="1">
    <source>
        <dbReference type="ARBA" id="ARBA00022729"/>
    </source>
</evidence>
<dbReference type="InterPro" id="IPR003367">
    <property type="entry name" value="Thrombospondin_3-like_rpt"/>
</dbReference>